<dbReference type="InterPro" id="IPR036890">
    <property type="entry name" value="HATPase_C_sf"/>
</dbReference>
<keyword evidence="8 15" id="KW-0812">Transmembrane</keyword>
<dbReference type="GO" id="GO:0004673">
    <property type="term" value="F:protein histidine kinase activity"/>
    <property type="evidence" value="ECO:0007669"/>
    <property type="project" value="UniProtKB-EC"/>
</dbReference>
<evidence type="ECO:0000259" key="17">
    <source>
        <dbReference type="PROSITE" id="PS50885"/>
    </source>
</evidence>
<evidence type="ECO:0000256" key="6">
    <source>
        <dbReference type="ARBA" id="ARBA00022553"/>
    </source>
</evidence>
<dbReference type="PROSITE" id="PS50885">
    <property type="entry name" value="HAMP"/>
    <property type="match status" value="1"/>
</dbReference>
<keyword evidence="4" id="KW-1003">Cell membrane</keyword>
<keyword evidence="6" id="KW-0597">Phosphoprotein</keyword>
<dbReference type="PRINTS" id="PR00344">
    <property type="entry name" value="BCTRLSENSOR"/>
</dbReference>
<evidence type="ECO:0000256" key="3">
    <source>
        <dbReference type="ARBA" id="ARBA00012438"/>
    </source>
</evidence>
<dbReference type="RefSeq" id="WP_248936876.1">
    <property type="nucleotide sequence ID" value="NZ_JAKIKT010000006.1"/>
</dbReference>
<reference evidence="18 19" key="1">
    <citation type="submission" date="2022-01" db="EMBL/GenBank/DDBJ databases">
        <title>Whole genome-based taxonomy of the Shewanellaceae.</title>
        <authorList>
            <person name="Martin-Rodriguez A.J."/>
        </authorList>
    </citation>
    <scope>NUCLEOTIDE SEQUENCE [LARGE SCALE GENOMIC DNA]</scope>
    <source>
        <strain evidence="18 19">DSM 21332</strain>
    </source>
</reference>
<dbReference type="SUPFAM" id="SSF47384">
    <property type="entry name" value="Homodimeric domain of signal transducing histidine kinase"/>
    <property type="match status" value="1"/>
</dbReference>
<dbReference type="InterPro" id="IPR003594">
    <property type="entry name" value="HATPase_dom"/>
</dbReference>
<evidence type="ECO:0000256" key="4">
    <source>
        <dbReference type="ARBA" id="ARBA00022475"/>
    </source>
</evidence>
<keyword evidence="11" id="KW-0067">ATP-binding</keyword>
<dbReference type="InterPro" id="IPR050980">
    <property type="entry name" value="2C_sensor_his_kinase"/>
</dbReference>
<comment type="subcellular location">
    <subcellularLocation>
        <location evidence="2">Cell inner membrane</location>
        <topology evidence="2">Multi-pass membrane protein</topology>
    </subcellularLocation>
</comment>
<evidence type="ECO:0000256" key="13">
    <source>
        <dbReference type="ARBA" id="ARBA00023012"/>
    </source>
</evidence>
<dbReference type="InterPro" id="IPR036097">
    <property type="entry name" value="HisK_dim/P_sf"/>
</dbReference>
<dbReference type="InterPro" id="IPR003661">
    <property type="entry name" value="HisK_dim/P_dom"/>
</dbReference>
<dbReference type="SMART" id="SM00387">
    <property type="entry name" value="HATPase_c"/>
    <property type="match status" value="1"/>
</dbReference>
<organism evidence="18 19">
    <name type="scientific">Shewanella corallii</name>
    <dbReference type="NCBI Taxonomy" id="560080"/>
    <lineage>
        <taxon>Bacteria</taxon>
        <taxon>Pseudomonadati</taxon>
        <taxon>Pseudomonadota</taxon>
        <taxon>Gammaproteobacteria</taxon>
        <taxon>Alteromonadales</taxon>
        <taxon>Shewanellaceae</taxon>
        <taxon>Shewanella</taxon>
    </lineage>
</organism>
<sequence length="442" mass="50060">MMGKWWRQFLPRSAFSQIFLLIACLLLINQIVSYVTVAFYFIKPTYQQINQLIAHQVNFLFYDGVTIDRDNLTVVDALNNKIRQDDMKVFNLQQAQRAGVERATYYSTLSAQMSEYLGGNAEVRVDQGKHFYIWIKPPQEPSVWIRVTLTSFNEYELSPLTLYLVVIGALSVLGGWLFARQQNRPLKSLEKAAISVSSGNFPPPLPLQGSTEIIEVTNAFNQMSHSMHQLEQDRALLMAGISHDLRTPLTRIRLASEMMVKEDEYLKDGIINDIEDMDAIIDQFIAYIRRDQKPNLQPDQVNRIIQEVAQAESARCDNIDLELADCPEVPMAPIAIKRVVSNLVENALRYGNGWVRMSTQHLPDRVGFCVEDDGPGIDPSQIENLFQPFTRGDTARGSLGSGLGLAIIKRIVDIHKGKVVLTNRPEGGLRAQVWLMKKPRVD</sequence>
<dbReference type="InterPro" id="IPR004358">
    <property type="entry name" value="Sig_transdc_His_kin-like_C"/>
</dbReference>
<dbReference type="SMART" id="SM00304">
    <property type="entry name" value="HAMP"/>
    <property type="match status" value="1"/>
</dbReference>
<evidence type="ECO:0000259" key="16">
    <source>
        <dbReference type="PROSITE" id="PS50109"/>
    </source>
</evidence>
<dbReference type="SUPFAM" id="SSF158472">
    <property type="entry name" value="HAMP domain-like"/>
    <property type="match status" value="1"/>
</dbReference>
<evidence type="ECO:0000256" key="12">
    <source>
        <dbReference type="ARBA" id="ARBA00022989"/>
    </source>
</evidence>
<dbReference type="PANTHER" id="PTHR44936:SF5">
    <property type="entry name" value="SENSOR HISTIDINE KINASE ENVZ"/>
    <property type="match status" value="1"/>
</dbReference>
<dbReference type="Proteomes" id="UP001202831">
    <property type="component" value="Unassembled WGS sequence"/>
</dbReference>
<dbReference type="PROSITE" id="PS50109">
    <property type="entry name" value="HIS_KIN"/>
    <property type="match status" value="1"/>
</dbReference>
<evidence type="ECO:0000256" key="2">
    <source>
        <dbReference type="ARBA" id="ARBA00004429"/>
    </source>
</evidence>
<keyword evidence="10 18" id="KW-0418">Kinase</keyword>
<evidence type="ECO:0000313" key="18">
    <source>
        <dbReference type="EMBL" id="MCL2915159.1"/>
    </source>
</evidence>
<dbReference type="InterPro" id="IPR003660">
    <property type="entry name" value="HAMP_dom"/>
</dbReference>
<keyword evidence="9" id="KW-0547">Nucleotide-binding</keyword>
<keyword evidence="13" id="KW-0902">Two-component regulatory system</keyword>
<name>A0ABT0N9L4_9GAMM</name>
<feature type="domain" description="Histidine kinase" evidence="16">
    <location>
        <begin position="240"/>
        <end position="439"/>
    </location>
</feature>
<evidence type="ECO:0000256" key="1">
    <source>
        <dbReference type="ARBA" id="ARBA00000085"/>
    </source>
</evidence>
<dbReference type="CDD" id="cd16950">
    <property type="entry name" value="HATPase_EnvZ-like"/>
    <property type="match status" value="1"/>
</dbReference>
<dbReference type="PANTHER" id="PTHR44936">
    <property type="entry name" value="SENSOR PROTEIN CREC"/>
    <property type="match status" value="1"/>
</dbReference>
<evidence type="ECO:0000256" key="7">
    <source>
        <dbReference type="ARBA" id="ARBA00022679"/>
    </source>
</evidence>
<keyword evidence="5" id="KW-0997">Cell inner membrane</keyword>
<dbReference type="Pfam" id="PF02518">
    <property type="entry name" value="HATPase_c"/>
    <property type="match status" value="1"/>
</dbReference>
<evidence type="ECO:0000256" key="8">
    <source>
        <dbReference type="ARBA" id="ARBA00022692"/>
    </source>
</evidence>
<evidence type="ECO:0000256" key="5">
    <source>
        <dbReference type="ARBA" id="ARBA00022519"/>
    </source>
</evidence>
<dbReference type="Gene3D" id="1.10.287.130">
    <property type="match status" value="1"/>
</dbReference>
<evidence type="ECO:0000256" key="15">
    <source>
        <dbReference type="SAM" id="Phobius"/>
    </source>
</evidence>
<feature type="transmembrane region" description="Helical" evidence="15">
    <location>
        <begin position="160"/>
        <end position="179"/>
    </location>
</feature>
<evidence type="ECO:0000256" key="11">
    <source>
        <dbReference type="ARBA" id="ARBA00022840"/>
    </source>
</evidence>
<keyword evidence="14 15" id="KW-0472">Membrane</keyword>
<keyword evidence="12 15" id="KW-1133">Transmembrane helix</keyword>
<protein>
    <recommendedName>
        <fullName evidence="3">histidine kinase</fullName>
        <ecNumber evidence="3">2.7.13.3</ecNumber>
    </recommendedName>
</protein>
<keyword evidence="19" id="KW-1185">Reference proteome</keyword>
<evidence type="ECO:0000256" key="14">
    <source>
        <dbReference type="ARBA" id="ARBA00023136"/>
    </source>
</evidence>
<dbReference type="PROSITE" id="PS51257">
    <property type="entry name" value="PROKAR_LIPOPROTEIN"/>
    <property type="match status" value="1"/>
</dbReference>
<dbReference type="EC" id="2.7.13.3" evidence="3"/>
<evidence type="ECO:0000256" key="9">
    <source>
        <dbReference type="ARBA" id="ARBA00022741"/>
    </source>
</evidence>
<dbReference type="SUPFAM" id="SSF55874">
    <property type="entry name" value="ATPase domain of HSP90 chaperone/DNA topoisomerase II/histidine kinase"/>
    <property type="match status" value="1"/>
</dbReference>
<gene>
    <name evidence="18" type="primary">envZ</name>
    <name evidence="18" type="ORF">L2725_15470</name>
</gene>
<comment type="caution">
    <text evidence="18">The sequence shown here is derived from an EMBL/GenBank/DDBJ whole genome shotgun (WGS) entry which is preliminary data.</text>
</comment>
<dbReference type="InterPro" id="IPR005467">
    <property type="entry name" value="His_kinase_dom"/>
</dbReference>
<feature type="domain" description="HAMP" evidence="17">
    <location>
        <begin position="180"/>
        <end position="232"/>
    </location>
</feature>
<accession>A0ABT0N9L4</accession>
<evidence type="ECO:0000313" key="19">
    <source>
        <dbReference type="Proteomes" id="UP001202831"/>
    </source>
</evidence>
<keyword evidence="7 18" id="KW-0808">Transferase</keyword>
<evidence type="ECO:0000256" key="10">
    <source>
        <dbReference type="ARBA" id="ARBA00022777"/>
    </source>
</evidence>
<dbReference type="Gene3D" id="3.30.565.10">
    <property type="entry name" value="Histidine kinase-like ATPase, C-terminal domain"/>
    <property type="match status" value="1"/>
</dbReference>
<dbReference type="CDD" id="cd00082">
    <property type="entry name" value="HisKA"/>
    <property type="match status" value="1"/>
</dbReference>
<dbReference type="SMART" id="SM00388">
    <property type="entry name" value="HisKA"/>
    <property type="match status" value="1"/>
</dbReference>
<dbReference type="Pfam" id="PF00512">
    <property type="entry name" value="HisKA"/>
    <property type="match status" value="1"/>
</dbReference>
<dbReference type="EMBL" id="JAKIKT010000006">
    <property type="protein sequence ID" value="MCL2915159.1"/>
    <property type="molecule type" value="Genomic_DNA"/>
</dbReference>
<comment type="catalytic activity">
    <reaction evidence="1">
        <text>ATP + protein L-histidine = ADP + protein N-phospho-L-histidine.</text>
        <dbReference type="EC" id="2.7.13.3"/>
    </reaction>
</comment>
<dbReference type="CDD" id="cd06225">
    <property type="entry name" value="HAMP"/>
    <property type="match status" value="1"/>
</dbReference>
<dbReference type="Pfam" id="PF00672">
    <property type="entry name" value="HAMP"/>
    <property type="match status" value="1"/>
</dbReference>
<dbReference type="NCBIfam" id="NF007004">
    <property type="entry name" value="PRK09467.1"/>
    <property type="match status" value="1"/>
</dbReference>
<proteinExistence type="predicted"/>